<keyword evidence="7 9" id="KW-0472">Membrane</keyword>
<evidence type="ECO:0000256" key="4">
    <source>
        <dbReference type="ARBA" id="ARBA00022692"/>
    </source>
</evidence>
<name>A0A1B9P0V3_ALILO</name>
<evidence type="ECO:0000256" key="6">
    <source>
        <dbReference type="ARBA" id="ARBA00022989"/>
    </source>
</evidence>
<protein>
    <submittedName>
        <fullName evidence="11">Biopolymer transporter ExbB</fullName>
    </submittedName>
</protein>
<feature type="transmembrane region" description="Helical" evidence="9">
    <location>
        <begin position="166"/>
        <end position="186"/>
    </location>
</feature>
<dbReference type="InterPro" id="IPR050790">
    <property type="entry name" value="ExbB/TolQ_transport"/>
</dbReference>
<evidence type="ECO:0000256" key="1">
    <source>
        <dbReference type="ARBA" id="ARBA00004651"/>
    </source>
</evidence>
<dbReference type="AlphaFoldDB" id="A0A1B9P0V3"/>
<feature type="domain" description="MotA/TolQ/ExbB proton channel" evidence="10">
    <location>
        <begin position="95"/>
        <end position="194"/>
    </location>
</feature>
<proteinExistence type="inferred from homology"/>
<comment type="similarity">
    <text evidence="8">Belongs to the exbB/tolQ family.</text>
</comment>
<dbReference type="Proteomes" id="UP000093523">
    <property type="component" value="Unassembled WGS sequence"/>
</dbReference>
<comment type="subcellular location">
    <subcellularLocation>
        <location evidence="1">Cell membrane</location>
        <topology evidence="1">Multi-pass membrane protein</topology>
    </subcellularLocation>
    <subcellularLocation>
        <location evidence="8">Membrane</location>
        <topology evidence="8">Multi-pass membrane protein</topology>
    </subcellularLocation>
</comment>
<dbReference type="EMBL" id="MAJU01000008">
    <property type="protein sequence ID" value="OCH21941.1"/>
    <property type="molecule type" value="Genomic_DNA"/>
</dbReference>
<evidence type="ECO:0000256" key="8">
    <source>
        <dbReference type="RuleBase" id="RU004057"/>
    </source>
</evidence>
<evidence type="ECO:0000313" key="12">
    <source>
        <dbReference type="Proteomes" id="UP000093523"/>
    </source>
</evidence>
<comment type="caution">
    <text evidence="11">The sequence shown here is derived from an EMBL/GenBank/DDBJ whole genome shotgun (WGS) entry which is preliminary data.</text>
</comment>
<keyword evidence="6 9" id="KW-1133">Transmembrane helix</keyword>
<dbReference type="Pfam" id="PF01618">
    <property type="entry name" value="MotA_ExbB"/>
    <property type="match status" value="1"/>
</dbReference>
<keyword evidence="5 8" id="KW-0653">Protein transport</keyword>
<dbReference type="GO" id="GO:0005886">
    <property type="term" value="C:plasma membrane"/>
    <property type="evidence" value="ECO:0007669"/>
    <property type="project" value="UniProtKB-SubCell"/>
</dbReference>
<accession>A0A1B9P0V3</accession>
<dbReference type="PANTHER" id="PTHR30625">
    <property type="entry name" value="PROTEIN TOLQ"/>
    <property type="match status" value="1"/>
</dbReference>
<keyword evidence="2 8" id="KW-0813">Transport</keyword>
<evidence type="ECO:0000313" key="11">
    <source>
        <dbReference type="EMBL" id="OCH21941.1"/>
    </source>
</evidence>
<feature type="transmembrane region" description="Helical" evidence="9">
    <location>
        <begin position="115"/>
        <end position="136"/>
    </location>
</feature>
<evidence type="ECO:0000256" key="7">
    <source>
        <dbReference type="ARBA" id="ARBA00023136"/>
    </source>
</evidence>
<evidence type="ECO:0000259" key="10">
    <source>
        <dbReference type="Pfam" id="PF01618"/>
    </source>
</evidence>
<dbReference type="PANTHER" id="PTHR30625:SF15">
    <property type="entry name" value="BIOPOLYMER TRANSPORT PROTEIN EXBB"/>
    <property type="match status" value="1"/>
</dbReference>
<sequence length="226" mass="24671">MTGFINLYSQLGMMALPLFICSVLTLILLAERILHLLFSSGCSHRKIALSYKKLNKNDDKEINNIIATLNSQRALSAKGNAMLLAHRHFDKALREDVAGLWLQEKRHQLRSGLRLLSLIGVITPLLGLLGTVLGLIDMFKEVAATTGSITPNILADGLGFAMRTTAIGLIIAVPAISGSQLLGLWADNILSKLEYSLNVTNLWIEGVAPMKNKNEQEASLRSIEAI</sequence>
<dbReference type="InterPro" id="IPR002898">
    <property type="entry name" value="MotA_ExbB_proton_chnl"/>
</dbReference>
<feature type="transmembrane region" description="Helical" evidence="9">
    <location>
        <begin position="12"/>
        <end position="30"/>
    </location>
</feature>
<evidence type="ECO:0000256" key="5">
    <source>
        <dbReference type="ARBA" id="ARBA00022927"/>
    </source>
</evidence>
<keyword evidence="4 9" id="KW-0812">Transmembrane</keyword>
<evidence type="ECO:0000256" key="9">
    <source>
        <dbReference type="SAM" id="Phobius"/>
    </source>
</evidence>
<evidence type="ECO:0000256" key="3">
    <source>
        <dbReference type="ARBA" id="ARBA00022475"/>
    </source>
</evidence>
<organism evidence="11 12">
    <name type="scientific">Aliivibrio logei</name>
    <name type="common">Vibrio logei</name>
    <dbReference type="NCBI Taxonomy" id="688"/>
    <lineage>
        <taxon>Bacteria</taxon>
        <taxon>Pseudomonadati</taxon>
        <taxon>Pseudomonadota</taxon>
        <taxon>Gammaproteobacteria</taxon>
        <taxon>Vibrionales</taxon>
        <taxon>Vibrionaceae</taxon>
        <taxon>Aliivibrio</taxon>
    </lineage>
</organism>
<dbReference type="STRING" id="688.A6E04_08785"/>
<dbReference type="RefSeq" id="WP_017020450.1">
    <property type="nucleotide sequence ID" value="NZ_CAWMPN010000008.1"/>
</dbReference>
<dbReference type="OrthoDB" id="5916588at2"/>
<reference evidence="11 12" key="1">
    <citation type="submission" date="2016-06" db="EMBL/GenBank/DDBJ databases">
        <authorList>
            <person name="Kjaerup R.B."/>
            <person name="Dalgaard T.S."/>
            <person name="Juul-Madsen H.R."/>
        </authorList>
    </citation>
    <scope>NUCLEOTIDE SEQUENCE [LARGE SCALE GENOMIC DNA]</scope>
    <source>
        <strain evidence="11 12">1S159</strain>
    </source>
</reference>
<keyword evidence="3" id="KW-1003">Cell membrane</keyword>
<gene>
    <name evidence="11" type="ORF">A6E04_08785</name>
</gene>
<evidence type="ECO:0000256" key="2">
    <source>
        <dbReference type="ARBA" id="ARBA00022448"/>
    </source>
</evidence>
<dbReference type="GO" id="GO:0017038">
    <property type="term" value="P:protein import"/>
    <property type="evidence" value="ECO:0007669"/>
    <property type="project" value="TreeGrafter"/>
</dbReference>